<evidence type="ECO:0000256" key="2">
    <source>
        <dbReference type="ARBA" id="ARBA00022692"/>
    </source>
</evidence>
<sequence length="370" mass="42459">MCIAAGSRGAEGAASKHRTHTADDSNLTWNTSTPNLTKCFQHTVLVWVPCFYLWVCSPFYVLYLRCFHHGLISISRLCRAKTVLGMCLVLFWILELFCLLSENGSNTQLHMVFLLSPIIRILTMNSRQAVIRCLLFFSCFPLTLVQLILSCFTDRRPNAQTPGHVTKNPCPVEDASFLSKTLFWWFTRLAVRGYRSPLKPEDLWSLREEDTSEKIISDLEREWNTQCAHQERIVNPPRTLSCKITEQTQFLQKLRQEQSAGFLLLRTLVRTFGPCFLSGTLCLLVHDAFMFAIPQLLRLLLDVVSDKGAPEWRGYLFASSMFLLSCLQSLFNHQYMYSCFTVGMRVKTAIMGLVYRKVASRHVQRSCARV</sequence>
<dbReference type="Gene3D" id="1.20.1560.10">
    <property type="entry name" value="ABC transporter type 1, transmembrane domain"/>
    <property type="match status" value="1"/>
</dbReference>
<dbReference type="InterPro" id="IPR036640">
    <property type="entry name" value="ABC1_TM_sf"/>
</dbReference>
<dbReference type="GO" id="GO:0140359">
    <property type="term" value="F:ABC-type transporter activity"/>
    <property type="evidence" value="ECO:0007669"/>
    <property type="project" value="InterPro"/>
</dbReference>
<dbReference type="AlphaFoldDB" id="A0A8J4UB83"/>
<evidence type="ECO:0000313" key="10">
    <source>
        <dbReference type="Proteomes" id="UP000727407"/>
    </source>
</evidence>
<dbReference type="OrthoDB" id="8848889at2759"/>
<evidence type="ECO:0000256" key="6">
    <source>
        <dbReference type="ARBA" id="ARBA00023136"/>
    </source>
</evidence>
<dbReference type="GO" id="GO:0005524">
    <property type="term" value="F:ATP binding"/>
    <property type="evidence" value="ECO:0007669"/>
    <property type="project" value="UniProtKB-KW"/>
</dbReference>
<keyword evidence="3" id="KW-0547">Nucleotide-binding</keyword>
<feature type="transmembrane region" description="Helical" evidence="7">
    <location>
        <begin position="83"/>
        <end position="102"/>
    </location>
</feature>
<evidence type="ECO:0000256" key="3">
    <source>
        <dbReference type="ARBA" id="ARBA00022741"/>
    </source>
</evidence>
<dbReference type="Proteomes" id="UP000727407">
    <property type="component" value="Unassembled WGS sequence"/>
</dbReference>
<keyword evidence="6 7" id="KW-0472">Membrane</keyword>
<evidence type="ECO:0000313" key="9">
    <source>
        <dbReference type="EMBL" id="KAF5894744.1"/>
    </source>
</evidence>
<keyword evidence="2 7" id="KW-0812">Transmembrane</keyword>
<keyword evidence="5 7" id="KW-1133">Transmembrane helix</keyword>
<dbReference type="PANTHER" id="PTHR24223">
    <property type="entry name" value="ATP-BINDING CASSETTE SUB-FAMILY C"/>
    <property type="match status" value="1"/>
</dbReference>
<dbReference type="PROSITE" id="PS50929">
    <property type="entry name" value="ABC_TM1F"/>
    <property type="match status" value="1"/>
</dbReference>
<comment type="caution">
    <text evidence="9">The sequence shown here is derived from an EMBL/GenBank/DDBJ whole genome shotgun (WGS) entry which is preliminary data.</text>
</comment>
<feature type="domain" description="ABC transmembrane type-1" evidence="8">
    <location>
        <begin position="279"/>
        <end position="358"/>
    </location>
</feature>
<evidence type="ECO:0000256" key="7">
    <source>
        <dbReference type="SAM" id="Phobius"/>
    </source>
</evidence>
<dbReference type="Pfam" id="PF00664">
    <property type="entry name" value="ABC_membrane"/>
    <property type="match status" value="1"/>
</dbReference>
<evidence type="ECO:0000259" key="8">
    <source>
        <dbReference type="PROSITE" id="PS50929"/>
    </source>
</evidence>
<organism evidence="9 10">
    <name type="scientific">Clarias magur</name>
    <name type="common">Asian catfish</name>
    <name type="synonym">Macropteronotus magur</name>
    <dbReference type="NCBI Taxonomy" id="1594786"/>
    <lineage>
        <taxon>Eukaryota</taxon>
        <taxon>Metazoa</taxon>
        <taxon>Chordata</taxon>
        <taxon>Craniata</taxon>
        <taxon>Vertebrata</taxon>
        <taxon>Euteleostomi</taxon>
        <taxon>Actinopterygii</taxon>
        <taxon>Neopterygii</taxon>
        <taxon>Teleostei</taxon>
        <taxon>Ostariophysi</taxon>
        <taxon>Siluriformes</taxon>
        <taxon>Clariidae</taxon>
        <taxon>Clarias</taxon>
    </lineage>
</organism>
<proteinExistence type="predicted"/>
<evidence type="ECO:0000256" key="1">
    <source>
        <dbReference type="ARBA" id="ARBA00022448"/>
    </source>
</evidence>
<dbReference type="GO" id="GO:0016020">
    <property type="term" value="C:membrane"/>
    <property type="evidence" value="ECO:0007669"/>
    <property type="project" value="InterPro"/>
</dbReference>
<dbReference type="InterPro" id="IPR011527">
    <property type="entry name" value="ABC1_TM_dom"/>
</dbReference>
<dbReference type="PANTHER" id="PTHR24223:SF339">
    <property type="entry name" value="ATP-BINDING CASSETTE SUB-FAMILY C MEMBER 6"/>
    <property type="match status" value="1"/>
</dbReference>
<feature type="transmembrane region" description="Helical" evidence="7">
    <location>
        <begin position="44"/>
        <end position="63"/>
    </location>
</feature>
<keyword evidence="1" id="KW-0813">Transport</keyword>
<accession>A0A8J4UB83</accession>
<reference evidence="9" key="1">
    <citation type="submission" date="2020-07" db="EMBL/GenBank/DDBJ databases">
        <title>Clarias magur genome sequencing, assembly and annotation.</title>
        <authorList>
            <person name="Kushwaha B."/>
            <person name="Kumar R."/>
            <person name="Das P."/>
            <person name="Joshi C.G."/>
            <person name="Kumar D."/>
            <person name="Nagpure N.S."/>
            <person name="Pandey M."/>
            <person name="Agarwal S."/>
            <person name="Srivastava S."/>
            <person name="Singh M."/>
            <person name="Sahoo L."/>
            <person name="Jayasankar P."/>
            <person name="Meher P.K."/>
            <person name="Koringa P.G."/>
            <person name="Iquebal M.A."/>
            <person name="Das S.P."/>
            <person name="Bit A."/>
            <person name="Patnaik S."/>
            <person name="Patel N."/>
            <person name="Shah T.M."/>
            <person name="Hinsu A."/>
            <person name="Jena J.K."/>
        </authorList>
    </citation>
    <scope>NUCLEOTIDE SEQUENCE</scope>
    <source>
        <strain evidence="9">CIFAMagur01</strain>
        <tissue evidence="9">Testis</tissue>
    </source>
</reference>
<keyword evidence="10" id="KW-1185">Reference proteome</keyword>
<gene>
    <name evidence="9" type="ORF">DAT39_015529</name>
</gene>
<name>A0A8J4UB83_CLAMG</name>
<evidence type="ECO:0000256" key="5">
    <source>
        <dbReference type="ARBA" id="ARBA00022989"/>
    </source>
</evidence>
<dbReference type="SUPFAM" id="SSF90123">
    <property type="entry name" value="ABC transporter transmembrane region"/>
    <property type="match status" value="1"/>
</dbReference>
<feature type="transmembrane region" description="Helical" evidence="7">
    <location>
        <begin position="129"/>
        <end position="149"/>
    </location>
</feature>
<evidence type="ECO:0000256" key="4">
    <source>
        <dbReference type="ARBA" id="ARBA00022840"/>
    </source>
</evidence>
<dbReference type="InterPro" id="IPR050173">
    <property type="entry name" value="ABC_transporter_C-like"/>
</dbReference>
<dbReference type="EMBL" id="QNUK01000358">
    <property type="protein sequence ID" value="KAF5894744.1"/>
    <property type="molecule type" value="Genomic_DNA"/>
</dbReference>
<keyword evidence="4" id="KW-0067">ATP-binding</keyword>
<protein>
    <submittedName>
        <fullName evidence="9">Multidrug resistance-associated protein 1-like</fullName>
    </submittedName>
</protein>